<feature type="domain" description="Ubiquitin-like protease family profile" evidence="5">
    <location>
        <begin position="15"/>
        <end position="179"/>
    </location>
</feature>
<evidence type="ECO:0000256" key="1">
    <source>
        <dbReference type="ARBA" id="ARBA00005234"/>
    </source>
</evidence>
<dbReference type="GeneID" id="20205952"/>
<sequence length="224" mass="25916">MSKGSSSIVLNYHDSLLRTSDVRLLNDGRWLNDNLIGFMLEYYEYDKYEKYSKELLFINPSMVQLLKFSDEEFVTSLIECWDWDNRKLIFIPLNNNSSSTNSGGSHWSLLVINIGESKCYSFDSSRDINIESSQSLLQIINKALISKGYKDLKFVEGQCPQQINFSDCGVYVICIVDDICGRYARDTTDLKYLRDIKPDIKPQHAAEQRKHIKQLIQQLSVKKT</sequence>
<dbReference type="Proteomes" id="UP000015101">
    <property type="component" value="Unassembled WGS sequence"/>
</dbReference>
<keyword evidence="2" id="KW-0645">Protease</keyword>
<keyword evidence="3" id="KW-0378">Hydrolase</keyword>
<dbReference type="Gene3D" id="3.40.395.10">
    <property type="entry name" value="Adenoviral Proteinase, Chain A"/>
    <property type="match status" value="1"/>
</dbReference>
<evidence type="ECO:0000256" key="2">
    <source>
        <dbReference type="ARBA" id="ARBA00022670"/>
    </source>
</evidence>
<proteinExistence type="inferred from homology"/>
<dbReference type="InParanoid" id="T1FAV3"/>
<dbReference type="Pfam" id="PF02902">
    <property type="entry name" value="Peptidase_C48"/>
    <property type="match status" value="1"/>
</dbReference>
<dbReference type="STRING" id="6412.T1FAV3"/>
<dbReference type="PANTHER" id="PTHR46468:SF1">
    <property type="entry name" value="SENTRIN-SPECIFIC PROTEASE 8"/>
    <property type="match status" value="1"/>
</dbReference>
<dbReference type="OrthoDB" id="5065855at2759"/>
<dbReference type="HOGENOM" id="CLU_043678_3_1_1"/>
<evidence type="ECO:0000313" key="7">
    <source>
        <dbReference type="EnsemblMetazoa" id="HelroP176744"/>
    </source>
</evidence>
<dbReference type="SUPFAM" id="SSF54001">
    <property type="entry name" value="Cysteine proteinases"/>
    <property type="match status" value="1"/>
</dbReference>
<dbReference type="RefSeq" id="XP_009022339.1">
    <property type="nucleotide sequence ID" value="XM_009024091.1"/>
</dbReference>
<dbReference type="KEGG" id="hro:HELRODRAFT_176744"/>
<name>T1FAV3_HELRO</name>
<dbReference type="AlphaFoldDB" id="T1FAV3"/>
<dbReference type="InterPro" id="IPR044613">
    <property type="entry name" value="Nep1/2-like"/>
</dbReference>
<evidence type="ECO:0000256" key="4">
    <source>
        <dbReference type="ARBA" id="ARBA00022807"/>
    </source>
</evidence>
<evidence type="ECO:0000256" key="3">
    <source>
        <dbReference type="ARBA" id="ARBA00022801"/>
    </source>
</evidence>
<dbReference type="GO" id="GO:0008234">
    <property type="term" value="F:cysteine-type peptidase activity"/>
    <property type="evidence" value="ECO:0007669"/>
    <property type="project" value="UniProtKB-KW"/>
</dbReference>
<dbReference type="EMBL" id="KB097106">
    <property type="protein sequence ID" value="ESN99575.1"/>
    <property type="molecule type" value="Genomic_DNA"/>
</dbReference>
<dbReference type="CTD" id="20205952"/>
<dbReference type="EMBL" id="AMQM01005815">
    <property type="status" value="NOT_ANNOTATED_CDS"/>
    <property type="molecule type" value="Genomic_DNA"/>
</dbReference>
<dbReference type="PROSITE" id="PS50600">
    <property type="entry name" value="ULP_PROTEASE"/>
    <property type="match status" value="1"/>
</dbReference>
<reference evidence="6 8" key="2">
    <citation type="journal article" date="2013" name="Nature">
        <title>Insights into bilaterian evolution from three spiralian genomes.</title>
        <authorList>
            <person name="Simakov O."/>
            <person name="Marletaz F."/>
            <person name="Cho S.J."/>
            <person name="Edsinger-Gonzales E."/>
            <person name="Havlak P."/>
            <person name="Hellsten U."/>
            <person name="Kuo D.H."/>
            <person name="Larsson T."/>
            <person name="Lv J."/>
            <person name="Arendt D."/>
            <person name="Savage R."/>
            <person name="Osoegawa K."/>
            <person name="de Jong P."/>
            <person name="Grimwood J."/>
            <person name="Chapman J.A."/>
            <person name="Shapiro H."/>
            <person name="Aerts A."/>
            <person name="Otillar R.P."/>
            <person name="Terry A.Y."/>
            <person name="Boore J.L."/>
            <person name="Grigoriev I.V."/>
            <person name="Lindberg D.R."/>
            <person name="Seaver E.C."/>
            <person name="Weisblat D.A."/>
            <person name="Putnam N.H."/>
            <person name="Rokhsar D.S."/>
        </authorList>
    </citation>
    <scope>NUCLEOTIDE SEQUENCE</scope>
</reference>
<gene>
    <name evidence="7" type="primary">20205952</name>
    <name evidence="6" type="ORF">HELRODRAFT_176744</name>
</gene>
<dbReference type="GO" id="GO:0019784">
    <property type="term" value="F:deNEDDylase activity"/>
    <property type="evidence" value="ECO:0000318"/>
    <property type="project" value="GO_Central"/>
</dbReference>
<dbReference type="InterPro" id="IPR003653">
    <property type="entry name" value="Peptidase_C48_C"/>
</dbReference>
<dbReference type="InterPro" id="IPR038765">
    <property type="entry name" value="Papain-like_cys_pep_sf"/>
</dbReference>
<reference evidence="7" key="3">
    <citation type="submission" date="2015-06" db="UniProtKB">
        <authorList>
            <consortium name="EnsemblMetazoa"/>
        </authorList>
    </citation>
    <scope>IDENTIFICATION</scope>
</reference>
<comment type="similarity">
    <text evidence="1">Belongs to the peptidase C48 family.</text>
</comment>
<dbReference type="GO" id="GO:0000338">
    <property type="term" value="P:protein deneddylation"/>
    <property type="evidence" value="ECO:0000318"/>
    <property type="project" value="GO_Central"/>
</dbReference>
<dbReference type="eggNOG" id="KOG3246">
    <property type="taxonomic scope" value="Eukaryota"/>
</dbReference>
<organism evidence="7 8">
    <name type="scientific">Helobdella robusta</name>
    <name type="common">Californian leech</name>
    <dbReference type="NCBI Taxonomy" id="6412"/>
    <lineage>
        <taxon>Eukaryota</taxon>
        <taxon>Metazoa</taxon>
        <taxon>Spiralia</taxon>
        <taxon>Lophotrochozoa</taxon>
        <taxon>Annelida</taxon>
        <taxon>Clitellata</taxon>
        <taxon>Hirudinea</taxon>
        <taxon>Rhynchobdellida</taxon>
        <taxon>Glossiphoniidae</taxon>
        <taxon>Helobdella</taxon>
    </lineage>
</organism>
<accession>T1FAV3</accession>
<dbReference type="PANTHER" id="PTHR46468">
    <property type="entry name" value="SENTRIN-SPECIFIC PROTEASE 8"/>
    <property type="match status" value="1"/>
</dbReference>
<evidence type="ECO:0000259" key="5">
    <source>
        <dbReference type="PROSITE" id="PS50600"/>
    </source>
</evidence>
<reference evidence="8" key="1">
    <citation type="submission" date="2012-12" db="EMBL/GenBank/DDBJ databases">
        <authorList>
            <person name="Hellsten U."/>
            <person name="Grimwood J."/>
            <person name="Chapman J.A."/>
            <person name="Shapiro H."/>
            <person name="Aerts A."/>
            <person name="Otillar R.P."/>
            <person name="Terry A.Y."/>
            <person name="Boore J.L."/>
            <person name="Simakov O."/>
            <person name="Marletaz F."/>
            <person name="Cho S.-J."/>
            <person name="Edsinger-Gonzales E."/>
            <person name="Havlak P."/>
            <person name="Kuo D.-H."/>
            <person name="Larsson T."/>
            <person name="Lv J."/>
            <person name="Arendt D."/>
            <person name="Savage R."/>
            <person name="Osoegawa K."/>
            <person name="de Jong P."/>
            <person name="Lindberg D.R."/>
            <person name="Seaver E.C."/>
            <person name="Weisblat D.A."/>
            <person name="Putnam N.H."/>
            <person name="Grigoriev I.V."/>
            <person name="Rokhsar D.S."/>
        </authorList>
    </citation>
    <scope>NUCLEOTIDE SEQUENCE</scope>
</reference>
<evidence type="ECO:0000313" key="8">
    <source>
        <dbReference type="Proteomes" id="UP000015101"/>
    </source>
</evidence>
<keyword evidence="8" id="KW-1185">Reference proteome</keyword>
<dbReference type="GO" id="GO:0006508">
    <property type="term" value="P:proteolysis"/>
    <property type="evidence" value="ECO:0007669"/>
    <property type="project" value="UniProtKB-KW"/>
</dbReference>
<keyword evidence="4" id="KW-0788">Thiol protease</keyword>
<dbReference type="FunCoup" id="T1FAV3">
    <property type="interactions" value="403"/>
</dbReference>
<dbReference type="OMA" id="GFYFEYL"/>
<dbReference type="EnsemblMetazoa" id="HelroT176744">
    <property type="protein sequence ID" value="HelroP176744"/>
    <property type="gene ID" value="HelroG176744"/>
</dbReference>
<evidence type="ECO:0000313" key="6">
    <source>
        <dbReference type="EMBL" id="ESN99575.1"/>
    </source>
</evidence>
<protein>
    <recommendedName>
        <fullName evidence="5">Ubiquitin-like protease family profile domain-containing protein</fullName>
    </recommendedName>
</protein>